<evidence type="ECO:0000259" key="1">
    <source>
        <dbReference type="PROSITE" id="PS50404"/>
    </source>
</evidence>
<feature type="domain" description="GST N-terminal" evidence="1">
    <location>
        <begin position="1"/>
        <end position="82"/>
    </location>
</feature>
<dbReference type="InterPro" id="IPR004045">
    <property type="entry name" value="Glutathione_S-Trfase_N"/>
</dbReference>
<dbReference type="STRING" id="1821621.A8C75_12220"/>
<dbReference type="Pfam" id="PF13410">
    <property type="entry name" value="GST_C_2"/>
    <property type="match status" value="1"/>
</dbReference>
<dbReference type="InterPro" id="IPR036249">
    <property type="entry name" value="Thioredoxin-like_sf"/>
</dbReference>
<dbReference type="PROSITE" id="PS50404">
    <property type="entry name" value="GST_NTER"/>
    <property type="match status" value="1"/>
</dbReference>
<dbReference type="EMBL" id="CP015839">
    <property type="protein sequence ID" value="ANG63163.1"/>
    <property type="molecule type" value="Genomic_DNA"/>
</dbReference>
<sequence length="208" mass="22721">MQLYYSAASPFVRKVLVAAHELGSADRLELLSAAANPVNPNLTIAAFNPLGQVPTLITDTGAVFCDSRVICEYLDAQAGGTLFPQGEARWAALVLQSHADGLLDAALLARYERITRPEALQWDDWEAGQMGKIARTLDLLERDIALIEGSAGPDEQRVDIGTIALGCALGYLSFRFPDFNWREGHAGLMAWFERFSQRPSMLQTAPKG</sequence>
<protein>
    <submittedName>
        <fullName evidence="2">Glutathione S-transferase</fullName>
    </submittedName>
</protein>
<dbReference type="Proteomes" id="UP000078070">
    <property type="component" value="Chromosome"/>
</dbReference>
<evidence type="ECO:0000313" key="3">
    <source>
        <dbReference type="Proteomes" id="UP000078070"/>
    </source>
</evidence>
<name>A0A1A9F086_9GAMM</name>
<reference evidence="3" key="1">
    <citation type="submission" date="2016-05" db="EMBL/GenBank/DDBJ databases">
        <authorList>
            <person name="Baek K."/>
            <person name="Yang S.-J."/>
        </authorList>
    </citation>
    <scope>NUCLEOTIDE SEQUENCE [LARGE SCALE GENOMIC DNA]</scope>
    <source>
        <strain evidence="3">ST58-10</strain>
    </source>
</reference>
<dbReference type="OrthoDB" id="8634103at2"/>
<proteinExistence type="predicted"/>
<evidence type="ECO:0000313" key="2">
    <source>
        <dbReference type="EMBL" id="ANG63163.1"/>
    </source>
</evidence>
<dbReference type="GO" id="GO:0016740">
    <property type="term" value="F:transferase activity"/>
    <property type="evidence" value="ECO:0007669"/>
    <property type="project" value="UniProtKB-KW"/>
</dbReference>
<dbReference type="InterPro" id="IPR036282">
    <property type="entry name" value="Glutathione-S-Trfase_C_sf"/>
</dbReference>
<dbReference type="RefSeq" id="WP_067382631.1">
    <property type="nucleotide sequence ID" value="NZ_CP015839.1"/>
</dbReference>
<accession>A0A1A9F086</accession>
<reference evidence="2 3" key="2">
    <citation type="journal article" date="2018" name="Int. J. Syst. Evol. Microbiol.">
        <title>Marinobacterium aestuarii sp. nov., a benzene-degrading marine bacterium isolated from estuary sediment.</title>
        <authorList>
            <person name="Bae S.S."/>
            <person name="Jung J."/>
            <person name="Chung D."/>
            <person name="Baek K."/>
        </authorList>
    </citation>
    <scope>NUCLEOTIDE SEQUENCE [LARGE SCALE GENOMIC DNA]</scope>
    <source>
        <strain evidence="2 3">ST58-10</strain>
    </source>
</reference>
<dbReference type="KEGG" id="mars:A8C75_12220"/>
<dbReference type="SUPFAM" id="SSF47616">
    <property type="entry name" value="GST C-terminal domain-like"/>
    <property type="match status" value="1"/>
</dbReference>
<dbReference type="Gene3D" id="3.40.30.10">
    <property type="entry name" value="Glutaredoxin"/>
    <property type="match status" value="1"/>
</dbReference>
<keyword evidence="3" id="KW-1185">Reference proteome</keyword>
<dbReference type="CDD" id="cd03205">
    <property type="entry name" value="GST_C_6"/>
    <property type="match status" value="1"/>
</dbReference>
<organism evidence="2 3">
    <name type="scientific">Marinobacterium aestuarii</name>
    <dbReference type="NCBI Taxonomy" id="1821621"/>
    <lineage>
        <taxon>Bacteria</taxon>
        <taxon>Pseudomonadati</taxon>
        <taxon>Pseudomonadota</taxon>
        <taxon>Gammaproteobacteria</taxon>
        <taxon>Oceanospirillales</taxon>
        <taxon>Oceanospirillaceae</taxon>
        <taxon>Marinobacterium</taxon>
    </lineage>
</organism>
<gene>
    <name evidence="2" type="ORF">A8C75_12220</name>
</gene>
<dbReference type="Pfam" id="PF13409">
    <property type="entry name" value="GST_N_2"/>
    <property type="match status" value="1"/>
</dbReference>
<dbReference type="Gene3D" id="1.20.1050.10">
    <property type="match status" value="1"/>
</dbReference>
<keyword evidence="2" id="KW-0808">Transferase</keyword>
<dbReference type="SUPFAM" id="SSF52833">
    <property type="entry name" value="Thioredoxin-like"/>
    <property type="match status" value="1"/>
</dbReference>
<dbReference type="AlphaFoldDB" id="A0A1A9F086"/>
<dbReference type="CDD" id="cd03049">
    <property type="entry name" value="GST_N_3"/>
    <property type="match status" value="1"/>
</dbReference>